<name>U9T0U3_RHIID</name>
<dbReference type="GO" id="GO:0004672">
    <property type="term" value="F:protein kinase activity"/>
    <property type="evidence" value="ECO:0007669"/>
    <property type="project" value="InterPro"/>
</dbReference>
<organism evidence="4">
    <name type="scientific">Rhizophagus irregularis (strain DAOM 181602 / DAOM 197198 / MUCL 43194)</name>
    <name type="common">Arbuscular mycorrhizal fungus</name>
    <name type="synonym">Glomus intraradices</name>
    <dbReference type="NCBI Taxonomy" id="747089"/>
    <lineage>
        <taxon>Eukaryota</taxon>
        <taxon>Fungi</taxon>
        <taxon>Fungi incertae sedis</taxon>
        <taxon>Mucoromycota</taxon>
        <taxon>Glomeromycotina</taxon>
        <taxon>Glomeromycetes</taxon>
        <taxon>Glomerales</taxon>
        <taxon>Glomeraceae</taxon>
        <taxon>Rhizophagus</taxon>
    </lineage>
</organism>
<dbReference type="PANTHER" id="PTHR24418">
    <property type="entry name" value="TYROSINE-PROTEIN KINASE"/>
    <property type="match status" value="1"/>
</dbReference>
<dbReference type="GO" id="GO:0005524">
    <property type="term" value="F:ATP binding"/>
    <property type="evidence" value="ECO:0007669"/>
    <property type="project" value="UniProtKB-KW"/>
</dbReference>
<dbReference type="CDD" id="cd00180">
    <property type="entry name" value="PKc"/>
    <property type="match status" value="1"/>
</dbReference>
<dbReference type="VEuPathDB" id="FungiDB:RhiirFUN_004988"/>
<keyword evidence="1" id="KW-0547">Nucleotide-binding</keyword>
<dbReference type="InterPro" id="IPR000719">
    <property type="entry name" value="Prot_kinase_dom"/>
</dbReference>
<dbReference type="EMBL" id="KI297575">
    <property type="protein sequence ID" value="ERZ99942.1"/>
    <property type="molecule type" value="Genomic_DNA"/>
</dbReference>
<dbReference type="Gene3D" id="1.10.510.10">
    <property type="entry name" value="Transferase(Phosphotransferase) domain 1"/>
    <property type="match status" value="1"/>
</dbReference>
<dbReference type="eggNOG" id="KOG1095">
    <property type="taxonomic scope" value="Eukaryota"/>
</dbReference>
<keyword evidence="2" id="KW-0067">ATP-binding</keyword>
<dbReference type="PROSITE" id="PS50011">
    <property type="entry name" value="PROTEIN_KINASE_DOM"/>
    <property type="match status" value="1"/>
</dbReference>
<dbReference type="Pfam" id="PF07714">
    <property type="entry name" value="PK_Tyr_Ser-Thr"/>
    <property type="match status" value="1"/>
</dbReference>
<evidence type="ECO:0000259" key="3">
    <source>
        <dbReference type="PROSITE" id="PS50011"/>
    </source>
</evidence>
<evidence type="ECO:0000256" key="1">
    <source>
        <dbReference type="ARBA" id="ARBA00022741"/>
    </source>
</evidence>
<dbReference type="SUPFAM" id="SSF56112">
    <property type="entry name" value="Protein kinase-like (PK-like)"/>
    <property type="match status" value="1"/>
</dbReference>
<dbReference type="InterPro" id="IPR011009">
    <property type="entry name" value="Kinase-like_dom_sf"/>
</dbReference>
<accession>U9T0U3</accession>
<dbReference type="HOGENOM" id="CLU_000288_7_8_1"/>
<feature type="non-terminal residue" evidence="4">
    <location>
        <position position="823"/>
    </location>
</feature>
<gene>
    <name evidence="4" type="ORF">GLOINDRAFT_9002</name>
</gene>
<protein>
    <recommendedName>
        <fullName evidence="3">Protein kinase domain-containing protein</fullName>
    </recommendedName>
</protein>
<dbReference type="InterPro" id="IPR050198">
    <property type="entry name" value="Non-receptor_tyrosine_kinases"/>
</dbReference>
<evidence type="ECO:0000256" key="2">
    <source>
        <dbReference type="ARBA" id="ARBA00022840"/>
    </source>
</evidence>
<feature type="domain" description="Protein kinase" evidence="3">
    <location>
        <begin position="640"/>
        <end position="823"/>
    </location>
</feature>
<dbReference type="AlphaFoldDB" id="U9T0U3"/>
<reference evidence="4" key="1">
    <citation type="submission" date="2013-07" db="EMBL/GenBank/DDBJ databases">
        <title>The genome of an arbuscular mycorrhizal fungus provides insights into the evolution of the oldest plant symbiosis.</title>
        <authorList>
            <consortium name="DOE Joint Genome Institute"/>
            <person name="Tisserant E."/>
            <person name="Malbreil M."/>
            <person name="Kuo A."/>
            <person name="Kohler A."/>
            <person name="Symeonidi A."/>
            <person name="Balestrini R."/>
            <person name="Charron P."/>
            <person name="Duensing N."/>
            <person name="Frei-dit-Frey N."/>
            <person name="Gianinazzi-Pearson V."/>
            <person name="Gilbert B."/>
            <person name="Handa Y."/>
            <person name="Hijri M."/>
            <person name="Kaul R."/>
            <person name="Kawaguchi M."/>
            <person name="Krajinski F."/>
            <person name="Lammers P."/>
            <person name="Lapierre D."/>
            <person name="Masclaux F.G."/>
            <person name="Murat C."/>
            <person name="Morin E."/>
            <person name="Ndikumana S."/>
            <person name="Pagni M."/>
            <person name="Petitpierre D."/>
            <person name="Requena N."/>
            <person name="Rosikiewicz P."/>
            <person name="Riley R."/>
            <person name="Saito K."/>
            <person name="San Clemente H."/>
            <person name="Shapiro H."/>
            <person name="van Tuinen D."/>
            <person name="Becard G."/>
            <person name="Bonfante P."/>
            <person name="Paszkowski U."/>
            <person name="Shachar-Hill Y."/>
            <person name="Young J.P."/>
            <person name="Sanders I.R."/>
            <person name="Henrissat B."/>
            <person name="Rensing S.A."/>
            <person name="Grigoriev I.V."/>
            <person name="Corradi N."/>
            <person name="Roux C."/>
            <person name="Martin F."/>
        </authorList>
    </citation>
    <scope>NUCLEOTIDE SEQUENCE</scope>
    <source>
        <strain evidence="4">DAOM 197198</strain>
    </source>
</reference>
<proteinExistence type="predicted"/>
<evidence type="ECO:0000313" key="4">
    <source>
        <dbReference type="EMBL" id="ERZ99942.1"/>
    </source>
</evidence>
<sequence length="823" mass="96879">MVNVKDAENIVIIILYGDGANHGKQLEIDEYDNIIVEWILYDKFDDIKELGKDEFSTIYSAIWKDGPLKYDEVECEYSRKQCTKVNLKLYNSQNITNEFLNEANNNELKIYGISQNSDTKDYILVLQNVYCNKCGKKFTNGYSKWCKTCQLNTLEKNFTNWTSGNEKIDSLIQGKQLEIDEFYDIIVEWIPYDKFDDIKELRKDELTTIYSAIWKDGPLKYDENEREYSRNQSTEVNLKLYDSQNINGFLNEVNNNEPKIYGISQNSDTKDYILVLQNVYCNKCGQKFIDDYYKWCKPCQLNTLEKNFTNWTSGNEKIDSLIQGKQLEINEYDDIIVEWIPYDKFDDIKELRKDEFSTIYSAIWKDGPLQYDKNEREYSRKQSTKVNLKLYNSQNINGFLNEANNNELKIYGISQNSDTKDYILVLRNVYCNKCGKKFTNDYYKWCKTCQLNTLEKNFANWTSGNEKIDSLIQGKQLEIDEYYDIIVEWIPYDKFDDIKELGKDEFSTIYSAIWKDGPLQYDDDEREYSGIQNKKVNLKSYNSQNINAILNEVNNNELKIYGISQNPYTKNYIISFPDRLYCNKCGKILDNDYKWCKPCQINEISLTSKIEKIDNLIREMRSKINSYDDIVFEWIPYDKFDDIKEIGKGGFAKVYSAIWVDGPLLYNSDTQKYTRNQDKKVALKCLYNSQNITSEFLNEAKLYSIKEHETYSENKILKIYGISQNPDTKEYIIVLDYAKGGNFNYWMNKNYNNFKWSEKLTILYNISLGLKEIHQKKMVHRDFHAGNILLNTIDSNTDDNSIYISDMGLCGDVSNIDQNNIYG</sequence>
<dbReference type="InterPro" id="IPR001245">
    <property type="entry name" value="Ser-Thr/Tyr_kinase_cat_dom"/>
</dbReference>